<proteinExistence type="predicted"/>
<evidence type="ECO:0000313" key="2">
    <source>
        <dbReference type="Proteomes" id="UP000285773"/>
    </source>
</evidence>
<reference evidence="1 2" key="1">
    <citation type="submission" date="2018-08" db="EMBL/GenBank/DDBJ databases">
        <title>A genome reference for cultivated species of the human gut microbiota.</title>
        <authorList>
            <person name="Zou Y."/>
            <person name="Xue W."/>
            <person name="Luo G."/>
        </authorList>
    </citation>
    <scope>NUCLEOTIDE SEQUENCE [LARGE SCALE GENOMIC DNA]</scope>
    <source>
        <strain evidence="1 2">AM33-3BH</strain>
    </source>
</reference>
<evidence type="ECO:0000313" key="1">
    <source>
        <dbReference type="EMBL" id="RHC94817.1"/>
    </source>
</evidence>
<dbReference type="Proteomes" id="UP000285773">
    <property type="component" value="Unassembled WGS sequence"/>
</dbReference>
<dbReference type="EMBL" id="QSIO01000002">
    <property type="protein sequence ID" value="RHC94817.1"/>
    <property type="molecule type" value="Genomic_DNA"/>
</dbReference>
<protein>
    <submittedName>
        <fullName evidence="1">Uncharacterized protein</fullName>
    </submittedName>
</protein>
<accession>A0A414CIK0</accession>
<comment type="caution">
    <text evidence="1">The sequence shown here is derived from an EMBL/GenBank/DDBJ whole genome shotgun (WGS) entry which is preliminary data.</text>
</comment>
<dbReference type="RefSeq" id="WP_118095699.1">
    <property type="nucleotide sequence ID" value="NZ_QSIO01000002.1"/>
</dbReference>
<organism evidence="1 2">
    <name type="scientific">Streptococcus parasanguinis</name>
    <dbReference type="NCBI Taxonomy" id="1318"/>
    <lineage>
        <taxon>Bacteria</taxon>
        <taxon>Bacillati</taxon>
        <taxon>Bacillota</taxon>
        <taxon>Bacilli</taxon>
        <taxon>Lactobacillales</taxon>
        <taxon>Streptococcaceae</taxon>
        <taxon>Streptococcus</taxon>
    </lineage>
</organism>
<name>A0A414CIK0_STRPA</name>
<gene>
    <name evidence="1" type="ORF">DW820_05625</name>
</gene>
<sequence>MSLKQLKLTVLSLTTLFLLFAGATMKIMYDQEQHIKDLDNAVQMNFESTGHWAESIEKIKETNKAQDVMINKFNRELFPQKETKEVEENDNN</sequence>
<dbReference type="AlphaFoldDB" id="A0A414CIK0"/>